<evidence type="ECO:0000313" key="3">
    <source>
        <dbReference type="Proteomes" id="UP000477083"/>
    </source>
</evidence>
<comment type="caution">
    <text evidence="2">The sequence shown here is derived from an EMBL/GenBank/DDBJ whole genome shotgun (WGS) entry which is preliminary data.</text>
</comment>
<dbReference type="RefSeq" id="WP_161345396.1">
    <property type="nucleotide sequence ID" value="NZ_BMGW01000004.1"/>
</dbReference>
<accession>A0A6L8VHE4</accession>
<gene>
    <name evidence="2" type="ORF">GS660_08440</name>
</gene>
<proteinExistence type="predicted"/>
<keyword evidence="3" id="KW-1185">Reference proteome</keyword>
<reference evidence="2 3" key="1">
    <citation type="submission" date="2020-01" db="EMBL/GenBank/DDBJ databases">
        <title>Frigidibacter albus SP32T (=CGMCC 1.13995T).</title>
        <authorList>
            <person name="Liao X."/>
        </authorList>
    </citation>
    <scope>NUCLEOTIDE SEQUENCE [LARGE SCALE GENOMIC DNA]</scope>
    <source>
        <strain evidence="2 3">SP32</strain>
    </source>
</reference>
<dbReference type="EMBL" id="WWNR01000004">
    <property type="protein sequence ID" value="MZQ89126.1"/>
    <property type="molecule type" value="Genomic_DNA"/>
</dbReference>
<feature type="domain" description="Bacteriophage T5 Orf172 DNA-binding" evidence="1">
    <location>
        <begin position="13"/>
        <end position="92"/>
    </location>
</feature>
<dbReference type="Proteomes" id="UP000477083">
    <property type="component" value="Unassembled WGS sequence"/>
</dbReference>
<dbReference type="Pfam" id="PF10544">
    <property type="entry name" value="T5orf172"/>
    <property type="match status" value="1"/>
</dbReference>
<evidence type="ECO:0000259" key="1">
    <source>
        <dbReference type="SMART" id="SM00974"/>
    </source>
</evidence>
<dbReference type="InterPro" id="IPR018306">
    <property type="entry name" value="Phage_T5_Orf172_DNA-bd"/>
</dbReference>
<dbReference type="OrthoDB" id="7159537at2"/>
<dbReference type="SMART" id="SM00974">
    <property type="entry name" value="T5orf172"/>
    <property type="match status" value="1"/>
</dbReference>
<sequence length="263" mass="30461">MPSHGFIYIITNSADPSVVKVGRTNDLRRRVNQHNGASNVLGVWTLSWSMEVPDSQRAESLALASLSRWKVPGKREQFRCGRKKAEEEISVALAEWSHWGRKEKSRRKEKASREQAARRLSREVEEHARAVRARKVADERTFEMLCLSYPDRKIKYDRAKRILAGTERVPYPFKPNDLYLVLLLALGLFYFFTDAGPWEWARLPVAVAYTYGVFAVFESWGRFDEWQKNRDPDSQRGVIESFETVYPDGLPPRSARDLCHIEV</sequence>
<dbReference type="AlphaFoldDB" id="A0A6L8VHE4"/>
<name>A0A6L8VHE4_9RHOB</name>
<protein>
    <submittedName>
        <fullName evidence="2">GIY-YIG nuclease family protein</fullName>
    </submittedName>
</protein>
<organism evidence="2 3">
    <name type="scientific">Frigidibacter albus</name>
    <dbReference type="NCBI Taxonomy" id="1465486"/>
    <lineage>
        <taxon>Bacteria</taxon>
        <taxon>Pseudomonadati</taxon>
        <taxon>Pseudomonadota</taxon>
        <taxon>Alphaproteobacteria</taxon>
        <taxon>Rhodobacterales</taxon>
        <taxon>Paracoccaceae</taxon>
        <taxon>Frigidibacter</taxon>
    </lineage>
</organism>
<evidence type="ECO:0000313" key="2">
    <source>
        <dbReference type="EMBL" id="MZQ89126.1"/>
    </source>
</evidence>